<dbReference type="OrthoDB" id="5835829at2759"/>
<dbReference type="AlphaFoldDB" id="A0A250XEY5"/>
<feature type="region of interest" description="Disordered" evidence="1">
    <location>
        <begin position="1"/>
        <end position="20"/>
    </location>
</feature>
<feature type="compositionally biased region" description="Basic and acidic residues" evidence="1">
    <location>
        <begin position="10"/>
        <end position="20"/>
    </location>
</feature>
<dbReference type="EMBL" id="BEGY01000068">
    <property type="protein sequence ID" value="GAX81621.1"/>
    <property type="molecule type" value="Genomic_DNA"/>
</dbReference>
<dbReference type="Proteomes" id="UP000232323">
    <property type="component" value="Unassembled WGS sequence"/>
</dbReference>
<evidence type="ECO:0000256" key="1">
    <source>
        <dbReference type="SAM" id="MobiDB-lite"/>
    </source>
</evidence>
<protein>
    <recommendedName>
        <fullName evidence="4">Methyltransferase domain-containing protein</fullName>
    </recommendedName>
</protein>
<keyword evidence="3" id="KW-1185">Reference proteome</keyword>
<sequence>MQIIGLTSSSRKEEEASSDRHEYTFFPRCTALSTQYRNDEDAVQATYCIASNDTAAVQKENRSQRSSQTPQPLLNVVINRLWGGRISRTASSSGNKLTESLQQYKKTYGYSNTADDERLTLHTGWLPAYWWRWFAQQLSRCTRSTVLGPMYRSIYFFAFKMLYLCGATQVTCMTATLSDIIVQQRLRKISLLKINVERAEEDVLLGIQDLHWPLIQQVSMQLHDIQGRADRMEALLTGTGKFHQVFRWQEPRFRGSSVWMMYAWRKQPADMLVEGI</sequence>
<comment type="caution">
    <text evidence="2">The sequence shown here is derived from an EMBL/GenBank/DDBJ whole genome shotgun (WGS) entry which is preliminary data.</text>
</comment>
<evidence type="ECO:0000313" key="3">
    <source>
        <dbReference type="Proteomes" id="UP000232323"/>
    </source>
</evidence>
<gene>
    <name evidence="2" type="ORF">CEUSTIGMA_g9049.t1</name>
</gene>
<evidence type="ECO:0000313" key="2">
    <source>
        <dbReference type="EMBL" id="GAX81621.1"/>
    </source>
</evidence>
<organism evidence="2 3">
    <name type="scientific">Chlamydomonas eustigma</name>
    <dbReference type="NCBI Taxonomy" id="1157962"/>
    <lineage>
        <taxon>Eukaryota</taxon>
        <taxon>Viridiplantae</taxon>
        <taxon>Chlorophyta</taxon>
        <taxon>core chlorophytes</taxon>
        <taxon>Chlorophyceae</taxon>
        <taxon>CS clade</taxon>
        <taxon>Chlamydomonadales</taxon>
        <taxon>Chlamydomonadaceae</taxon>
        <taxon>Chlamydomonas</taxon>
    </lineage>
</organism>
<proteinExistence type="predicted"/>
<evidence type="ECO:0008006" key="4">
    <source>
        <dbReference type="Google" id="ProtNLM"/>
    </source>
</evidence>
<reference evidence="2 3" key="1">
    <citation type="submission" date="2017-08" db="EMBL/GenBank/DDBJ databases">
        <title>Acidophilic green algal genome provides insights into adaptation to an acidic environment.</title>
        <authorList>
            <person name="Hirooka S."/>
            <person name="Hirose Y."/>
            <person name="Kanesaki Y."/>
            <person name="Higuchi S."/>
            <person name="Fujiwara T."/>
            <person name="Onuma R."/>
            <person name="Era A."/>
            <person name="Ohbayashi R."/>
            <person name="Uzuka A."/>
            <person name="Nozaki H."/>
            <person name="Yoshikawa H."/>
            <person name="Miyagishima S.Y."/>
        </authorList>
    </citation>
    <scope>NUCLEOTIDE SEQUENCE [LARGE SCALE GENOMIC DNA]</scope>
    <source>
        <strain evidence="2 3">NIES-2499</strain>
    </source>
</reference>
<name>A0A250XEY5_9CHLO</name>
<accession>A0A250XEY5</accession>